<evidence type="ECO:0008006" key="3">
    <source>
        <dbReference type="Google" id="ProtNLM"/>
    </source>
</evidence>
<dbReference type="Proteomes" id="UP000271193">
    <property type="component" value="Chromosome"/>
</dbReference>
<evidence type="ECO:0000313" key="2">
    <source>
        <dbReference type="Proteomes" id="UP000271193"/>
    </source>
</evidence>
<dbReference type="GeneID" id="99063690"/>
<reference evidence="2" key="1">
    <citation type="submission" date="2018-11" db="EMBL/GenBank/DDBJ databases">
        <title>Proposal to divide the Flavobacteriaceae and reorganize its genera based on Amino Acid Identity values calculated from whole genome sequences.</title>
        <authorList>
            <person name="Nicholson A.C."/>
            <person name="Gulvik C.A."/>
            <person name="Whitney A.M."/>
            <person name="Humrighouse B.W."/>
            <person name="Bell M."/>
            <person name="Holmes B."/>
            <person name="Steigerwalt A.G."/>
            <person name="Villarma A."/>
            <person name="Sheth M."/>
            <person name="Batra D."/>
            <person name="Pryor J."/>
            <person name="Bernardet J.-F."/>
            <person name="Hugo C."/>
            <person name="Kampfer P."/>
            <person name="Newman J."/>
            <person name="McQuiston J.R."/>
        </authorList>
    </citation>
    <scope>NUCLEOTIDE SEQUENCE [LARGE SCALE GENOMIC DNA]</scope>
    <source>
        <strain evidence="2">G0229</strain>
    </source>
</reference>
<evidence type="ECO:0000313" key="1">
    <source>
        <dbReference type="EMBL" id="AZB23586.1"/>
    </source>
</evidence>
<name>A0A3G6TAE9_9FLAO</name>
<sequence length="340" mass="38866">MNEVKYVLNGHLFKDFNVFVSDSPGITDGLERKPIQTYDWAEYHGTAPDLRKPKYKERKFTLKCFIDAENWENLFEMFKDFIREQFSKPGTQRLHITPFDNETLPYEVYLQDDIKLEKKFRQGRMVGTFDLVLIEPNPIKRVLKTTLDTFKLSYEIDSETEIFFGDGTKQTGRGNVNLTKDYSVPSYENAGVSLVATSGVNSEYYEVYSVPSKSYAYQFSVEVTLTLPKDIILYVIGRKPDNTYEAIAISAIHNAVTGKNTISTVQELKIGDYGKFIFKVLDTSGNEIQGLTFGNPRIETAEVVGDWQNMLGKEKIIIIAGNIEDMKNLQTPAETIWEKI</sequence>
<dbReference type="KEGG" id="cben:EG339_02600"/>
<gene>
    <name evidence="1" type="ORF">EG339_02600</name>
</gene>
<organism evidence="1 2">
    <name type="scientific">Chryseobacterium bernardetii</name>
    <dbReference type="NCBI Taxonomy" id="1241978"/>
    <lineage>
        <taxon>Bacteria</taxon>
        <taxon>Pseudomonadati</taxon>
        <taxon>Bacteroidota</taxon>
        <taxon>Flavobacteriia</taxon>
        <taxon>Flavobacteriales</taxon>
        <taxon>Weeksellaceae</taxon>
        <taxon>Chryseobacterium group</taxon>
        <taxon>Chryseobacterium</taxon>
    </lineage>
</organism>
<dbReference type="EMBL" id="CP033932">
    <property type="protein sequence ID" value="AZB23586.1"/>
    <property type="molecule type" value="Genomic_DNA"/>
</dbReference>
<dbReference type="AlphaFoldDB" id="A0A3G6TAE9"/>
<dbReference type="RefSeq" id="WP_123868723.1">
    <property type="nucleotide sequence ID" value="NZ_CP033932.1"/>
</dbReference>
<keyword evidence="2" id="KW-1185">Reference proteome</keyword>
<proteinExistence type="predicted"/>
<protein>
    <recommendedName>
        <fullName evidence="3">Phage tail protein</fullName>
    </recommendedName>
</protein>
<accession>A0A3G6TAE9</accession>